<keyword evidence="1" id="KW-0560">Oxidoreductase</keyword>
<dbReference type="Gene3D" id="3.40.50.970">
    <property type="match status" value="1"/>
</dbReference>
<dbReference type="CDD" id="cd02000">
    <property type="entry name" value="TPP_E1_PDC_ADC_BCADC"/>
    <property type="match status" value="1"/>
</dbReference>
<evidence type="ECO:0000313" key="4">
    <source>
        <dbReference type="Proteomes" id="UP000708148"/>
    </source>
</evidence>
<comment type="caution">
    <text evidence="3">The sequence shown here is derived from an EMBL/GenBank/DDBJ whole genome shotgun (WGS) entry which is preliminary data.</text>
</comment>
<evidence type="ECO:0000313" key="3">
    <source>
        <dbReference type="EMBL" id="CAD7705119.1"/>
    </source>
</evidence>
<dbReference type="InterPro" id="IPR029061">
    <property type="entry name" value="THDP-binding"/>
</dbReference>
<keyword evidence="4" id="KW-1185">Reference proteome</keyword>
<name>A0A8S1JG80_9CHLO</name>
<feature type="domain" description="Dehydrogenase E1 component" evidence="2">
    <location>
        <begin position="64"/>
        <end position="237"/>
    </location>
</feature>
<evidence type="ECO:0000256" key="1">
    <source>
        <dbReference type="ARBA" id="ARBA00023002"/>
    </source>
</evidence>
<protein>
    <recommendedName>
        <fullName evidence="2">Dehydrogenase E1 component domain-containing protein</fullName>
    </recommendedName>
</protein>
<dbReference type="InterPro" id="IPR001017">
    <property type="entry name" value="DH_E1"/>
</dbReference>
<dbReference type="SUPFAM" id="SSF52518">
    <property type="entry name" value="Thiamin diphosphate-binding fold (THDP-binding)"/>
    <property type="match status" value="1"/>
</dbReference>
<dbReference type="GO" id="GO:0009083">
    <property type="term" value="P:branched-chain amino acid catabolic process"/>
    <property type="evidence" value="ECO:0007669"/>
    <property type="project" value="TreeGrafter"/>
</dbReference>
<dbReference type="PANTHER" id="PTHR43380">
    <property type="entry name" value="2-OXOISOVALERATE DEHYDROGENASE SUBUNIT ALPHA, MITOCHONDRIAL"/>
    <property type="match status" value="1"/>
</dbReference>
<organism evidence="3 4">
    <name type="scientific">Ostreobium quekettii</name>
    <dbReference type="NCBI Taxonomy" id="121088"/>
    <lineage>
        <taxon>Eukaryota</taxon>
        <taxon>Viridiplantae</taxon>
        <taxon>Chlorophyta</taxon>
        <taxon>core chlorophytes</taxon>
        <taxon>Ulvophyceae</taxon>
        <taxon>TCBD clade</taxon>
        <taxon>Bryopsidales</taxon>
        <taxon>Ostreobineae</taxon>
        <taxon>Ostreobiaceae</taxon>
        <taxon>Ostreobium</taxon>
    </lineage>
</organism>
<accession>A0A8S1JG80</accession>
<dbReference type="Pfam" id="PF00676">
    <property type="entry name" value="E1_dh"/>
    <property type="match status" value="1"/>
</dbReference>
<gene>
    <name evidence="3" type="ORF">OSTQU699_LOCUS10474</name>
</gene>
<dbReference type="Proteomes" id="UP000708148">
    <property type="component" value="Unassembled WGS sequence"/>
</dbReference>
<dbReference type="OrthoDB" id="3845at2759"/>
<dbReference type="InterPro" id="IPR050771">
    <property type="entry name" value="Alpha-ketoacid_DH_E1_comp"/>
</dbReference>
<dbReference type="PANTHER" id="PTHR43380:SF1">
    <property type="entry name" value="2-OXOISOVALERATE DEHYDROGENASE SUBUNIT ALPHA, MITOCHONDRIAL"/>
    <property type="match status" value="1"/>
</dbReference>
<sequence>MLEEHQLMAHIAVIILMKNWQYGYTKRWSSYILWTYYFMKPSDSTVNMEYSFGVDLQFVRWLIRVSMVLQCYGNKLEPAKGRQMPIHYGASDLNVHTISSTLATQLPHAVGAGFALKARQQPNVAAAYFGDGASSEGDFHAAMNFAAALSIPMVFICRNNGYAISTPVKEQYKGDGVAGRGPCYGMATIRVDGGDPRAVYSATALARKLALENSCPVLIESMAYRSGHHSTSDDSSRQVCSRLVSCSSLG</sequence>
<reference evidence="3" key="1">
    <citation type="submission" date="2020-12" db="EMBL/GenBank/DDBJ databases">
        <authorList>
            <person name="Iha C."/>
        </authorList>
    </citation>
    <scope>NUCLEOTIDE SEQUENCE</scope>
</reference>
<dbReference type="AlphaFoldDB" id="A0A8S1JG80"/>
<proteinExistence type="predicted"/>
<dbReference type="GO" id="GO:0016624">
    <property type="term" value="F:oxidoreductase activity, acting on the aldehyde or oxo group of donors, disulfide as acceptor"/>
    <property type="evidence" value="ECO:0007669"/>
    <property type="project" value="InterPro"/>
</dbReference>
<dbReference type="EMBL" id="CAJHUC010003021">
    <property type="protein sequence ID" value="CAD7705119.1"/>
    <property type="molecule type" value="Genomic_DNA"/>
</dbReference>
<evidence type="ECO:0000259" key="2">
    <source>
        <dbReference type="Pfam" id="PF00676"/>
    </source>
</evidence>